<keyword evidence="2" id="KW-0378">Hydrolase</keyword>
<dbReference type="EMBL" id="QQAH01000024">
    <property type="protein sequence ID" value="RDD79825.1"/>
    <property type="molecule type" value="Genomic_DNA"/>
</dbReference>
<dbReference type="Proteomes" id="UP000253782">
    <property type="component" value="Unassembled WGS sequence"/>
</dbReference>
<dbReference type="InterPro" id="IPR012338">
    <property type="entry name" value="Beta-lactam/transpept-like"/>
</dbReference>
<comment type="caution">
    <text evidence="2">The sequence shown here is derived from an EMBL/GenBank/DDBJ whole genome shotgun (WGS) entry which is preliminary data.</text>
</comment>
<dbReference type="Pfam" id="PF00144">
    <property type="entry name" value="Beta-lactamase"/>
    <property type="match status" value="1"/>
</dbReference>
<dbReference type="PANTHER" id="PTHR43283">
    <property type="entry name" value="BETA-LACTAMASE-RELATED"/>
    <property type="match status" value="1"/>
</dbReference>
<feature type="domain" description="Beta-lactamase-related" evidence="1">
    <location>
        <begin position="156"/>
        <end position="437"/>
    </location>
</feature>
<proteinExistence type="predicted"/>
<gene>
    <name evidence="2" type="ORF">DVJ77_20395</name>
</gene>
<accession>A0A369UI91</accession>
<evidence type="ECO:0000259" key="1">
    <source>
        <dbReference type="Pfam" id="PF00144"/>
    </source>
</evidence>
<reference evidence="2 3" key="1">
    <citation type="submission" date="2018-07" db="EMBL/GenBank/DDBJ databases">
        <title>Dyella tabacisoli L4-6T, whole genome shotgun sequence.</title>
        <authorList>
            <person name="Zhou X.-K."/>
            <person name="Li W.-J."/>
            <person name="Duan Y.-Q."/>
        </authorList>
    </citation>
    <scope>NUCLEOTIDE SEQUENCE [LARGE SCALE GENOMIC DNA]</scope>
    <source>
        <strain evidence="2 3">L4-6</strain>
    </source>
</reference>
<dbReference type="OrthoDB" id="6963107at2"/>
<organism evidence="2 3">
    <name type="scientific">Dyella tabacisoli</name>
    <dbReference type="NCBI Taxonomy" id="2282381"/>
    <lineage>
        <taxon>Bacteria</taxon>
        <taxon>Pseudomonadati</taxon>
        <taxon>Pseudomonadota</taxon>
        <taxon>Gammaproteobacteria</taxon>
        <taxon>Lysobacterales</taxon>
        <taxon>Rhodanobacteraceae</taxon>
        <taxon>Dyella</taxon>
    </lineage>
</organism>
<keyword evidence="3" id="KW-1185">Reference proteome</keyword>
<dbReference type="SUPFAM" id="SSF56601">
    <property type="entry name" value="beta-lactamase/transpeptidase-like"/>
    <property type="match status" value="1"/>
</dbReference>
<dbReference type="PANTHER" id="PTHR43283:SF7">
    <property type="entry name" value="BETA-LACTAMASE-RELATED DOMAIN-CONTAINING PROTEIN"/>
    <property type="match status" value="1"/>
</dbReference>
<evidence type="ECO:0000313" key="3">
    <source>
        <dbReference type="Proteomes" id="UP000253782"/>
    </source>
</evidence>
<protein>
    <submittedName>
        <fullName evidence="2">Class C beta-lactamase-related serine hydrolase</fullName>
    </submittedName>
</protein>
<evidence type="ECO:0000313" key="2">
    <source>
        <dbReference type="EMBL" id="RDD79825.1"/>
    </source>
</evidence>
<dbReference type="InterPro" id="IPR050789">
    <property type="entry name" value="Diverse_Enzym_Activities"/>
</dbReference>
<dbReference type="Gene3D" id="3.40.710.10">
    <property type="entry name" value="DD-peptidase/beta-lactamase superfamily"/>
    <property type="match status" value="1"/>
</dbReference>
<dbReference type="AlphaFoldDB" id="A0A369UI91"/>
<dbReference type="InterPro" id="IPR001466">
    <property type="entry name" value="Beta-lactam-related"/>
</dbReference>
<dbReference type="GO" id="GO:0016787">
    <property type="term" value="F:hydrolase activity"/>
    <property type="evidence" value="ECO:0007669"/>
    <property type="project" value="UniProtKB-KW"/>
</dbReference>
<dbReference type="RefSeq" id="WP_114847375.1">
    <property type="nucleotide sequence ID" value="NZ_JBHSPE010000001.1"/>
</dbReference>
<sequence>MVSRTIKIVSAAVLALAVAGSGFIAVSGKDLFHVATHSVSRSLCAAAFVSQVDPDRMFKDEQLPNMRSIGWAVHYQVDREKREVRTTVLGAFAARAVYREGMGCVLVHDGDPVPELAGFKDAPIPGAFPESGVVEPADPALRQALDLAFAEPDPATRRLTKAVVVLHDGKLIAERYAPGYGPETPIWGHSLSKSITSALIGILVQQGKLRLDQPAPIAAWAAPGDPRHAITIDQLLRMDSGLPFDETDGPVNPMTRMFFLEGDMAGYAVKMPLAHPPGTVWAYSNLGYVLLSRIAMNTAGSDGAVAAERFVRSELFAPLGMRNAVIETDAVGTPVGSSHVYASARDFARFGQLYLDDGVVNGRRILPEGWVDYSHSQTLKTGYGAGFWTNRVSDSKVPVWDAPWGIPQLPKDMFYARGALGQYIIIVPSERLVVVRLGISLDYGTAIGDVAAQIIAALHHPSAPS</sequence>
<name>A0A369UI91_9GAMM</name>